<evidence type="ECO:0000313" key="2">
    <source>
        <dbReference type="EMBL" id="QJA77780.1"/>
    </source>
</evidence>
<evidence type="ECO:0000256" key="1">
    <source>
        <dbReference type="SAM" id="MobiDB-lite"/>
    </source>
</evidence>
<name>A0A6M3K7M2_9ZZZZ</name>
<organism evidence="2">
    <name type="scientific">viral metagenome</name>
    <dbReference type="NCBI Taxonomy" id="1070528"/>
    <lineage>
        <taxon>unclassified sequences</taxon>
        <taxon>metagenomes</taxon>
        <taxon>organismal metagenomes</taxon>
    </lineage>
</organism>
<sequence>MPRKRSKPAETSGAAPPPVSGDGNRRPPPGLDEAFEDPRVRIRRKLEENNTYNRFITEDGTVIACLPYSPEYLGGRSGTRAAPSPPVEDVSEETRLRANFESAENADVEDGLVRKAVVVASERVAKIAWLKRRGYL</sequence>
<dbReference type="AlphaFoldDB" id="A0A6M3K7M2"/>
<reference evidence="2" key="1">
    <citation type="submission" date="2020-03" db="EMBL/GenBank/DDBJ databases">
        <title>The deep terrestrial virosphere.</title>
        <authorList>
            <person name="Holmfeldt K."/>
            <person name="Nilsson E."/>
            <person name="Simone D."/>
            <person name="Lopez-Fernandez M."/>
            <person name="Wu X."/>
            <person name="de Brujin I."/>
            <person name="Lundin D."/>
            <person name="Andersson A."/>
            <person name="Bertilsson S."/>
            <person name="Dopson M."/>
        </authorList>
    </citation>
    <scope>NUCLEOTIDE SEQUENCE</scope>
    <source>
        <strain evidence="2">MM415A01218</strain>
    </source>
</reference>
<accession>A0A6M3K7M2</accession>
<proteinExistence type="predicted"/>
<gene>
    <name evidence="2" type="ORF">MM415A01218_0007</name>
</gene>
<feature type="region of interest" description="Disordered" evidence="1">
    <location>
        <begin position="1"/>
        <end position="37"/>
    </location>
</feature>
<dbReference type="EMBL" id="MT142302">
    <property type="protein sequence ID" value="QJA77780.1"/>
    <property type="molecule type" value="Genomic_DNA"/>
</dbReference>
<protein>
    <submittedName>
        <fullName evidence="2">Uncharacterized protein</fullName>
    </submittedName>
</protein>